<protein>
    <submittedName>
        <fullName evidence="2">Uncharacterized protein</fullName>
    </submittedName>
</protein>
<proteinExistence type="predicted"/>
<dbReference type="AlphaFoldDB" id="A0ABD0Q171"/>
<evidence type="ECO:0000313" key="2">
    <source>
        <dbReference type="EMBL" id="KAL0179810.1"/>
    </source>
</evidence>
<evidence type="ECO:0000256" key="1">
    <source>
        <dbReference type="SAM" id="MobiDB-lite"/>
    </source>
</evidence>
<sequence>SVSEDFSSPEIISVDEESLSISATDIADISKDLEGRYDVGDQPDQSKPCNTTVDTHYLQPHAGNLLDSEYEWETLEPHMMDEMEGKVDVAHSNMFDTDSGLPITVQPQSATGQGTLTSGLVSGLQED</sequence>
<organism evidence="2 3">
    <name type="scientific">Cirrhinus mrigala</name>
    <name type="common">Mrigala</name>
    <dbReference type="NCBI Taxonomy" id="683832"/>
    <lineage>
        <taxon>Eukaryota</taxon>
        <taxon>Metazoa</taxon>
        <taxon>Chordata</taxon>
        <taxon>Craniata</taxon>
        <taxon>Vertebrata</taxon>
        <taxon>Euteleostomi</taxon>
        <taxon>Actinopterygii</taxon>
        <taxon>Neopterygii</taxon>
        <taxon>Teleostei</taxon>
        <taxon>Ostariophysi</taxon>
        <taxon>Cypriniformes</taxon>
        <taxon>Cyprinidae</taxon>
        <taxon>Labeoninae</taxon>
        <taxon>Labeonini</taxon>
        <taxon>Cirrhinus</taxon>
    </lineage>
</organism>
<reference evidence="2 3" key="1">
    <citation type="submission" date="2024-05" db="EMBL/GenBank/DDBJ databases">
        <title>Genome sequencing and assembly of Indian major carp, Cirrhinus mrigala (Hamilton, 1822).</title>
        <authorList>
            <person name="Mohindra V."/>
            <person name="Chowdhury L.M."/>
            <person name="Lal K."/>
            <person name="Jena J.K."/>
        </authorList>
    </citation>
    <scope>NUCLEOTIDE SEQUENCE [LARGE SCALE GENOMIC DNA]</scope>
    <source>
        <strain evidence="2">CM1030</strain>
        <tissue evidence="2">Blood</tissue>
    </source>
</reference>
<evidence type="ECO:0000313" key="3">
    <source>
        <dbReference type="Proteomes" id="UP001529510"/>
    </source>
</evidence>
<feature type="compositionally biased region" description="Polar residues" evidence="1">
    <location>
        <begin position="105"/>
        <end position="120"/>
    </location>
</feature>
<keyword evidence="3" id="KW-1185">Reference proteome</keyword>
<feature type="non-terminal residue" evidence="2">
    <location>
        <position position="1"/>
    </location>
</feature>
<dbReference type="Proteomes" id="UP001529510">
    <property type="component" value="Unassembled WGS sequence"/>
</dbReference>
<dbReference type="EMBL" id="JAMKFB020000012">
    <property type="protein sequence ID" value="KAL0179810.1"/>
    <property type="molecule type" value="Genomic_DNA"/>
</dbReference>
<accession>A0ABD0Q171</accession>
<feature type="non-terminal residue" evidence="2">
    <location>
        <position position="127"/>
    </location>
</feature>
<feature type="region of interest" description="Disordered" evidence="1">
    <location>
        <begin position="98"/>
        <end position="127"/>
    </location>
</feature>
<name>A0ABD0Q171_CIRMR</name>
<comment type="caution">
    <text evidence="2">The sequence shown here is derived from an EMBL/GenBank/DDBJ whole genome shotgun (WGS) entry which is preliminary data.</text>
</comment>
<gene>
    <name evidence="2" type="ORF">M9458_025252</name>
</gene>